<proteinExistence type="predicted"/>
<dbReference type="InterPro" id="IPR048014">
    <property type="entry name" value="YdcK-like"/>
</dbReference>
<dbReference type="STRING" id="1245745.A0A0A2W3Z1"/>
<accession>A0A0A2W3Z1</accession>
<dbReference type="Proteomes" id="UP000030106">
    <property type="component" value="Unassembled WGS sequence"/>
</dbReference>
<comment type="caution">
    <text evidence="3">The sequence shown here is derived from an EMBL/GenBank/DDBJ whole genome shotgun (WGS) entry which is preliminary data.</text>
</comment>
<dbReference type="HOGENOM" id="CLU_063479_0_0_1"/>
<organism evidence="3 4">
    <name type="scientific">Beauveria bassiana D1-5</name>
    <dbReference type="NCBI Taxonomy" id="1245745"/>
    <lineage>
        <taxon>Eukaryota</taxon>
        <taxon>Fungi</taxon>
        <taxon>Dikarya</taxon>
        <taxon>Ascomycota</taxon>
        <taxon>Pezizomycotina</taxon>
        <taxon>Sordariomycetes</taxon>
        <taxon>Hypocreomycetidae</taxon>
        <taxon>Hypocreales</taxon>
        <taxon>Cordycipitaceae</taxon>
        <taxon>Beauveria</taxon>
    </lineage>
</organism>
<name>A0A0A2W3Z1_BEABA</name>
<keyword evidence="1 3" id="KW-0808">Transferase</keyword>
<dbReference type="PANTHER" id="PTHR43584:SF2">
    <property type="entry name" value="NUCLEOSIDE-DIPHOSPHATE-SUGAR PYROPHOSPHORYLASES"/>
    <property type="match status" value="1"/>
</dbReference>
<dbReference type="NCBIfam" id="NF040481">
    <property type="entry name" value="YdcK_fam"/>
    <property type="match status" value="1"/>
</dbReference>
<dbReference type="InterPro" id="IPR050065">
    <property type="entry name" value="GlmU-like"/>
</dbReference>
<dbReference type="SUPFAM" id="SSF51161">
    <property type="entry name" value="Trimeric LpxA-like enzymes"/>
    <property type="match status" value="1"/>
</dbReference>
<evidence type="ECO:0000256" key="1">
    <source>
        <dbReference type="ARBA" id="ARBA00022679"/>
    </source>
</evidence>
<gene>
    <name evidence="3" type="ORF">BBAD15_g1064</name>
</gene>
<dbReference type="Gene3D" id="2.160.10.10">
    <property type="entry name" value="Hexapeptide repeat proteins"/>
    <property type="match status" value="2"/>
</dbReference>
<evidence type="ECO:0000313" key="3">
    <source>
        <dbReference type="EMBL" id="KGQ13140.1"/>
    </source>
</evidence>
<reference evidence="3 4" key="1">
    <citation type="submission" date="2012-10" db="EMBL/GenBank/DDBJ databases">
        <title>Genome sequencing and analysis of entomopathogenic fungi Beauveria bassiana D1-5.</title>
        <authorList>
            <person name="Li Q."/>
            <person name="Wang L."/>
            <person name="Zhang Z."/>
            <person name="Wang Q."/>
            <person name="Ren J."/>
            <person name="Wang M."/>
            <person name="Xu W."/>
            <person name="Wang J."/>
            <person name="Lu Y."/>
            <person name="Du Q."/>
            <person name="Sun Z."/>
        </authorList>
    </citation>
    <scope>NUCLEOTIDE SEQUENCE [LARGE SCALE GENOMIC DNA]</scope>
    <source>
        <strain evidence="3 4">D1-5</strain>
    </source>
</reference>
<protein>
    <submittedName>
        <fullName evidence="3">Putative acetyltransferase ydcK</fullName>
    </submittedName>
</protein>
<dbReference type="GO" id="GO:0016746">
    <property type="term" value="F:acyltransferase activity"/>
    <property type="evidence" value="ECO:0007669"/>
    <property type="project" value="UniProtKB-KW"/>
</dbReference>
<dbReference type="InterPro" id="IPR040831">
    <property type="entry name" value="B_solenoid_ydck_rpt"/>
</dbReference>
<sequence>MKKYRLTDISRLHDYQHDGEQRQVRLWQTEALYAFGDVEAGQYGGWIEEEANLSHSGTCWLEPGALVWNKAQIEDNATVRGESEICHRAKVGGHAQVEDSRISGECSIHGSARVLQQSQVIAVLGLTEDSEMRLQIYGSATVRASRIVHQAQIYGHARVNNAFVEHRSAIFDNAIIEGNAENNVWVCDCAQISGNARIIAGSGDSQIPTIRYSSRVYGNAIIEGDCVLKHRVQVYGNAALIGGPVLLDNNVRVYGQAKVMGNVLIENNVQIYDEATVEGFDGELIHLRGMKDINVSNAPVNILVVELVIQEFGLLQAALKGETVALRHPVAGPISDDAFDDESTHRPFPSVLADGRFNHGGNDPLPLPVLA</sequence>
<dbReference type="GO" id="GO:0016779">
    <property type="term" value="F:nucleotidyltransferase activity"/>
    <property type="evidence" value="ECO:0007669"/>
    <property type="project" value="UniProtKB-ARBA"/>
</dbReference>
<evidence type="ECO:0000256" key="2">
    <source>
        <dbReference type="ARBA" id="ARBA00023315"/>
    </source>
</evidence>
<dbReference type="PANTHER" id="PTHR43584">
    <property type="entry name" value="NUCLEOTIDYL TRANSFERASE"/>
    <property type="match status" value="1"/>
</dbReference>
<dbReference type="EMBL" id="ANFO01000054">
    <property type="protein sequence ID" value="KGQ13140.1"/>
    <property type="molecule type" value="Genomic_DNA"/>
</dbReference>
<evidence type="ECO:0000313" key="4">
    <source>
        <dbReference type="Proteomes" id="UP000030106"/>
    </source>
</evidence>
<dbReference type="AlphaFoldDB" id="A0A0A2W3Z1"/>
<dbReference type="InterPro" id="IPR011004">
    <property type="entry name" value="Trimer_LpxA-like_sf"/>
</dbReference>
<keyword evidence="2" id="KW-0012">Acyltransferase</keyword>
<dbReference type="CDD" id="cd00208">
    <property type="entry name" value="LbetaH"/>
    <property type="match status" value="1"/>
</dbReference>
<dbReference type="Pfam" id="PF18836">
    <property type="entry name" value="B_solenoid_ydck"/>
    <property type="match status" value="3"/>
</dbReference>